<dbReference type="InterPro" id="IPR046353">
    <property type="entry name" value="CBS_C"/>
</dbReference>
<dbReference type="FunFam" id="3.10.580.10:FF:000014">
    <property type="entry name" value="Cystathionine beta-synthase"/>
    <property type="match status" value="1"/>
</dbReference>
<feature type="domain" description="PHD-type" evidence="6">
    <location>
        <begin position="360"/>
        <end position="409"/>
    </location>
</feature>
<dbReference type="InterPro" id="IPR050214">
    <property type="entry name" value="Cys_Synth/Cystath_Beta-Synth"/>
</dbReference>
<dbReference type="Pfam" id="PF00571">
    <property type="entry name" value="CBS"/>
    <property type="match status" value="1"/>
</dbReference>
<evidence type="ECO:0000256" key="2">
    <source>
        <dbReference type="ARBA" id="ARBA00022771"/>
    </source>
</evidence>
<dbReference type="Gene3D" id="3.40.50.1100">
    <property type="match status" value="3"/>
</dbReference>
<accession>A0A8S3UEE5</accession>
<comment type="caution">
    <text evidence="8">The sequence shown here is derived from an EMBL/GenBank/DDBJ whole genome shotgun (WGS) entry which is preliminary data.</text>
</comment>
<dbReference type="Gene3D" id="3.10.580.10">
    <property type="entry name" value="CBS-domain"/>
    <property type="match status" value="1"/>
</dbReference>
<dbReference type="PROSITE" id="PS50016">
    <property type="entry name" value="ZF_PHD_2"/>
    <property type="match status" value="1"/>
</dbReference>
<dbReference type="InterPro" id="IPR019787">
    <property type="entry name" value="Znf_PHD-finger"/>
</dbReference>
<sequence>MLYTDNLKNRSIKMANIVKIENLNISESPFRKWQRPDLPSKCTFHQAKSMEESPHIHADVTPRPKILPNILHQIGNTPLVKLNNIPKKEGLQCDICKFWYKCLDCRHTRGSVKDRIGYRMVEDAEKMGILKQGDVLIEPTSGNTGGSSGATMYCALKAAKDFGLKEGQRCVVILADSVRNYMWWNLPVSSLSLRAPLTVTPTVTIQETLELLNKEGFDQVPVVNEAGLILGMLTVGNMMSQVVRSKVKPSDHVSAVMYKQFKKVQMGTTLGQISRMLDTDHFVVVVHDQRQYWFVGSNLAKNAVNNNILITEEQVEARPELLTASCLDSIVNIDLIKKYCHKDAWEAIKSVYKEKKKNSIYICNICTHDADSKEASAMCSSCLEWQHLSCARLKQHPKAKNWFCNDCKC</sequence>
<dbReference type="CDD" id="cd04608">
    <property type="entry name" value="CBS_pair_CBS"/>
    <property type="match status" value="1"/>
</dbReference>
<dbReference type="SUPFAM" id="SSF54631">
    <property type="entry name" value="CBS-domain pair"/>
    <property type="match status" value="1"/>
</dbReference>
<dbReference type="Proteomes" id="UP000683360">
    <property type="component" value="Unassembled WGS sequence"/>
</dbReference>
<dbReference type="GO" id="GO:0008270">
    <property type="term" value="F:zinc ion binding"/>
    <property type="evidence" value="ECO:0007669"/>
    <property type="project" value="UniProtKB-KW"/>
</dbReference>
<evidence type="ECO:0000313" key="8">
    <source>
        <dbReference type="EMBL" id="CAG2244213.1"/>
    </source>
</evidence>
<dbReference type="CDD" id="cd15489">
    <property type="entry name" value="PHD_SF"/>
    <property type="match status" value="1"/>
</dbReference>
<dbReference type="GO" id="GO:0009069">
    <property type="term" value="P:serine family amino acid metabolic process"/>
    <property type="evidence" value="ECO:0007669"/>
    <property type="project" value="UniProtKB-ARBA"/>
</dbReference>
<evidence type="ECO:0000256" key="1">
    <source>
        <dbReference type="ARBA" id="ARBA00022723"/>
    </source>
</evidence>
<evidence type="ECO:0000256" key="5">
    <source>
        <dbReference type="PROSITE-ProRule" id="PRU00703"/>
    </source>
</evidence>
<dbReference type="OrthoDB" id="728at2759"/>
<dbReference type="AlphaFoldDB" id="A0A8S3UEE5"/>
<dbReference type="InterPro" id="IPR001965">
    <property type="entry name" value="Znf_PHD"/>
</dbReference>
<protein>
    <submittedName>
        <fullName evidence="8">CBS</fullName>
        <ecNumber evidence="8">4.2.1.22</ecNumber>
    </submittedName>
</protein>
<dbReference type="PROSITE" id="PS51371">
    <property type="entry name" value="CBS"/>
    <property type="match status" value="1"/>
</dbReference>
<dbReference type="PANTHER" id="PTHR10314">
    <property type="entry name" value="CYSTATHIONINE BETA-SYNTHASE"/>
    <property type="match status" value="1"/>
</dbReference>
<keyword evidence="9" id="KW-1185">Reference proteome</keyword>
<evidence type="ECO:0000259" key="6">
    <source>
        <dbReference type="PROSITE" id="PS50016"/>
    </source>
</evidence>
<dbReference type="EC" id="4.2.1.22" evidence="8"/>
<organism evidence="8 9">
    <name type="scientific">Mytilus edulis</name>
    <name type="common">Blue mussel</name>
    <dbReference type="NCBI Taxonomy" id="6550"/>
    <lineage>
        <taxon>Eukaryota</taxon>
        <taxon>Metazoa</taxon>
        <taxon>Spiralia</taxon>
        <taxon>Lophotrochozoa</taxon>
        <taxon>Mollusca</taxon>
        <taxon>Bivalvia</taxon>
        <taxon>Autobranchia</taxon>
        <taxon>Pteriomorphia</taxon>
        <taxon>Mytilida</taxon>
        <taxon>Mytiloidea</taxon>
        <taxon>Mytilidae</taxon>
        <taxon>Mytilinae</taxon>
        <taxon>Mytilus</taxon>
    </lineage>
</organism>
<dbReference type="InterPro" id="IPR000644">
    <property type="entry name" value="CBS_dom"/>
</dbReference>
<name>A0A8S3UEE5_MYTED</name>
<keyword evidence="8" id="KW-0456">Lyase</keyword>
<dbReference type="InterPro" id="IPR046342">
    <property type="entry name" value="CBS_dom_sf"/>
</dbReference>
<dbReference type="GO" id="GO:0006534">
    <property type="term" value="P:cysteine metabolic process"/>
    <property type="evidence" value="ECO:0007669"/>
    <property type="project" value="UniProtKB-ARBA"/>
</dbReference>
<dbReference type="SUPFAM" id="SSF53686">
    <property type="entry name" value="Tryptophan synthase beta subunit-like PLP-dependent enzymes"/>
    <property type="match status" value="1"/>
</dbReference>
<dbReference type="Pfam" id="PF00291">
    <property type="entry name" value="PALP"/>
    <property type="match status" value="1"/>
</dbReference>
<dbReference type="InterPro" id="IPR036052">
    <property type="entry name" value="TrpB-like_PALP_sf"/>
</dbReference>
<dbReference type="GO" id="GO:0044272">
    <property type="term" value="P:sulfur compound biosynthetic process"/>
    <property type="evidence" value="ECO:0007669"/>
    <property type="project" value="UniProtKB-ARBA"/>
</dbReference>
<proteinExistence type="predicted"/>
<dbReference type="GO" id="GO:0004122">
    <property type="term" value="F:cystathionine beta-synthase activity"/>
    <property type="evidence" value="ECO:0007669"/>
    <property type="project" value="UniProtKB-EC"/>
</dbReference>
<keyword evidence="2 4" id="KW-0863">Zinc-finger</keyword>
<evidence type="ECO:0000256" key="4">
    <source>
        <dbReference type="PROSITE-ProRule" id="PRU00146"/>
    </source>
</evidence>
<keyword evidence="5" id="KW-0129">CBS domain</keyword>
<feature type="domain" description="CBS" evidence="7">
    <location>
        <begin position="192"/>
        <end position="250"/>
    </location>
</feature>
<dbReference type="SMART" id="SM00249">
    <property type="entry name" value="PHD"/>
    <property type="match status" value="1"/>
</dbReference>
<dbReference type="InterPro" id="IPR013083">
    <property type="entry name" value="Znf_RING/FYVE/PHD"/>
</dbReference>
<dbReference type="EMBL" id="CAJPWZ010002730">
    <property type="protein sequence ID" value="CAG2244213.1"/>
    <property type="molecule type" value="Genomic_DNA"/>
</dbReference>
<reference evidence="8" key="1">
    <citation type="submission" date="2021-03" db="EMBL/GenBank/DDBJ databases">
        <authorList>
            <person name="Bekaert M."/>
        </authorList>
    </citation>
    <scope>NUCLEOTIDE SEQUENCE</scope>
</reference>
<keyword evidence="1" id="KW-0479">Metal-binding</keyword>
<dbReference type="InterPro" id="IPR011011">
    <property type="entry name" value="Znf_FYVE_PHD"/>
</dbReference>
<gene>
    <name evidence="8" type="ORF">MEDL_56310</name>
</gene>
<evidence type="ECO:0000313" key="9">
    <source>
        <dbReference type="Proteomes" id="UP000683360"/>
    </source>
</evidence>
<dbReference type="SMART" id="SM00116">
    <property type="entry name" value="CBS"/>
    <property type="match status" value="1"/>
</dbReference>
<evidence type="ECO:0000259" key="7">
    <source>
        <dbReference type="PROSITE" id="PS51371"/>
    </source>
</evidence>
<dbReference type="SUPFAM" id="SSF57903">
    <property type="entry name" value="FYVE/PHD zinc finger"/>
    <property type="match status" value="1"/>
</dbReference>
<dbReference type="InterPro" id="IPR001926">
    <property type="entry name" value="TrpB-like_PALP"/>
</dbReference>
<evidence type="ECO:0000256" key="3">
    <source>
        <dbReference type="ARBA" id="ARBA00022833"/>
    </source>
</evidence>
<dbReference type="Gene3D" id="3.30.40.10">
    <property type="entry name" value="Zinc/RING finger domain, C3HC4 (zinc finger)"/>
    <property type="match status" value="1"/>
</dbReference>
<keyword evidence="3" id="KW-0862">Zinc</keyword>